<keyword evidence="1" id="KW-0479">Metal-binding</keyword>
<protein>
    <submittedName>
        <fullName evidence="6">Putative multicopper oxidase</fullName>
    </submittedName>
</protein>
<dbReference type="Proteomes" id="UP000032266">
    <property type="component" value="Chromosome"/>
</dbReference>
<dbReference type="RefSeq" id="WP_052830553.1">
    <property type="nucleotide sequence ID" value="NZ_CP007142.1"/>
</dbReference>
<dbReference type="STRING" id="1445510.YC6258_05431"/>
<dbReference type="InterPro" id="IPR011706">
    <property type="entry name" value="Cu-oxidase_C"/>
</dbReference>
<sequence>MMKITRRQWLAGGSKLMLASMLPRPLWAAQTADSTLHLQAQESTVNWLQKPTTLWSYNQTTLHLKQGVPQKIRVTNNLPQATTVHWHGVRVANAMDGVSGLTQSPIQPGEYFEYEVMSPDAGTFWFHSHHNTVEQLARGLYGALIVSGEKEPVFEQDWLLLMDDWLLNEDGQIDTTFNNLHTQAHAGRMGNILSVNAQLGAWKQQTQPGDRVRLRLVNTATNRILQLRPEFPGALLLAKDGQPLMTPEPVGDLIVMGPGERWDLGWLANQTGQLLEVSGQTPLLVAEVNVSSNAAMALPLYPGTMALPANPMPLPSSEIDQKIDLILEGGAMGRLQTAHYQGKTLSFRELVNHGQVWTIAGQAGMSTEPLFRTRPGQTIELQLDNRTAFAHTIHWHGHHAWADNRWQDSLTLTRGQRKTVRLLTGNTGKWLIHCHMIDHQATGMVTWFEVV</sequence>
<evidence type="ECO:0000259" key="4">
    <source>
        <dbReference type="Pfam" id="PF07731"/>
    </source>
</evidence>
<dbReference type="PATRIC" id="fig|1445510.3.peg.5392"/>
<keyword evidence="2" id="KW-0560">Oxidoreductase</keyword>
<dbReference type="InterPro" id="IPR033138">
    <property type="entry name" value="Cu_oxidase_CS"/>
</dbReference>
<dbReference type="Gene3D" id="2.60.40.420">
    <property type="entry name" value="Cupredoxins - blue copper proteins"/>
    <property type="match status" value="3"/>
</dbReference>
<dbReference type="PROSITE" id="PS00079">
    <property type="entry name" value="MULTICOPPER_OXIDASE1"/>
    <property type="match status" value="1"/>
</dbReference>
<dbReference type="EMBL" id="CP007142">
    <property type="protein sequence ID" value="AJQ97461.1"/>
    <property type="molecule type" value="Genomic_DNA"/>
</dbReference>
<dbReference type="PANTHER" id="PTHR11709">
    <property type="entry name" value="MULTI-COPPER OXIDASE"/>
    <property type="match status" value="1"/>
</dbReference>
<evidence type="ECO:0000256" key="1">
    <source>
        <dbReference type="ARBA" id="ARBA00022723"/>
    </source>
</evidence>
<dbReference type="PROSITE" id="PS00080">
    <property type="entry name" value="MULTICOPPER_OXIDASE2"/>
    <property type="match status" value="1"/>
</dbReference>
<evidence type="ECO:0000256" key="2">
    <source>
        <dbReference type="ARBA" id="ARBA00023002"/>
    </source>
</evidence>
<keyword evidence="7" id="KW-1185">Reference proteome</keyword>
<evidence type="ECO:0000313" key="6">
    <source>
        <dbReference type="EMBL" id="AJQ97461.1"/>
    </source>
</evidence>
<dbReference type="GO" id="GO:0016491">
    <property type="term" value="F:oxidoreductase activity"/>
    <property type="evidence" value="ECO:0007669"/>
    <property type="project" value="UniProtKB-KW"/>
</dbReference>
<reference evidence="6 7" key="1">
    <citation type="submission" date="2014-01" db="EMBL/GenBank/DDBJ databases">
        <title>Full genme sequencing of cellulolytic bacterium Gynuella sunshinyii YC6258T gen. nov., sp. nov.</title>
        <authorList>
            <person name="Khan H."/>
            <person name="Chung E.J."/>
            <person name="Chung Y.R."/>
        </authorList>
    </citation>
    <scope>NUCLEOTIDE SEQUENCE [LARGE SCALE GENOMIC DNA]</scope>
    <source>
        <strain evidence="6 7">YC6258</strain>
    </source>
</reference>
<dbReference type="HOGENOM" id="CLU_009100_6_1_6"/>
<feature type="domain" description="Plastocyanin-like" evidence="5">
    <location>
        <begin position="41"/>
        <end position="150"/>
    </location>
</feature>
<gene>
    <name evidence="6" type="ORF">YC6258_05431</name>
</gene>
<dbReference type="SUPFAM" id="SSF49503">
    <property type="entry name" value="Cupredoxins"/>
    <property type="match status" value="3"/>
</dbReference>
<dbReference type="Pfam" id="PF07732">
    <property type="entry name" value="Cu-oxidase_3"/>
    <property type="match status" value="1"/>
</dbReference>
<evidence type="ECO:0000313" key="7">
    <source>
        <dbReference type="Proteomes" id="UP000032266"/>
    </source>
</evidence>
<organism evidence="6 7">
    <name type="scientific">Gynuella sunshinyii YC6258</name>
    <dbReference type="NCBI Taxonomy" id="1445510"/>
    <lineage>
        <taxon>Bacteria</taxon>
        <taxon>Pseudomonadati</taxon>
        <taxon>Pseudomonadota</taxon>
        <taxon>Gammaproteobacteria</taxon>
        <taxon>Oceanospirillales</taxon>
        <taxon>Saccharospirillaceae</taxon>
        <taxon>Gynuella</taxon>
    </lineage>
</organism>
<dbReference type="InterPro" id="IPR045087">
    <property type="entry name" value="Cu-oxidase_fam"/>
</dbReference>
<dbReference type="InterPro" id="IPR011707">
    <property type="entry name" value="Cu-oxidase-like_N"/>
</dbReference>
<proteinExistence type="predicted"/>
<feature type="signal peptide" evidence="3">
    <location>
        <begin position="1"/>
        <end position="28"/>
    </location>
</feature>
<dbReference type="InterPro" id="IPR002355">
    <property type="entry name" value="Cu_oxidase_Cu_BS"/>
</dbReference>
<dbReference type="KEGG" id="gsn:YC6258_05431"/>
<feature type="chain" id="PRO_5002183570" evidence="3">
    <location>
        <begin position="29"/>
        <end position="451"/>
    </location>
</feature>
<evidence type="ECO:0000256" key="3">
    <source>
        <dbReference type="SAM" id="SignalP"/>
    </source>
</evidence>
<feature type="domain" description="Plastocyanin-like" evidence="4">
    <location>
        <begin position="353"/>
        <end position="450"/>
    </location>
</feature>
<dbReference type="InterPro" id="IPR008972">
    <property type="entry name" value="Cupredoxin"/>
</dbReference>
<evidence type="ECO:0000259" key="5">
    <source>
        <dbReference type="Pfam" id="PF07732"/>
    </source>
</evidence>
<dbReference type="GO" id="GO:0005507">
    <property type="term" value="F:copper ion binding"/>
    <property type="evidence" value="ECO:0007669"/>
    <property type="project" value="InterPro"/>
</dbReference>
<accession>A0A0C5VTE6</accession>
<dbReference type="OrthoDB" id="9757546at2"/>
<dbReference type="Pfam" id="PF07731">
    <property type="entry name" value="Cu-oxidase_2"/>
    <property type="match status" value="1"/>
</dbReference>
<dbReference type="AlphaFoldDB" id="A0A0C5VTE6"/>
<keyword evidence="3" id="KW-0732">Signal</keyword>
<name>A0A0C5VTE6_9GAMM</name>